<dbReference type="SMART" id="SM00100">
    <property type="entry name" value="cNMP"/>
    <property type="match status" value="1"/>
</dbReference>
<dbReference type="SUPFAM" id="SSF51206">
    <property type="entry name" value="cAMP-binding domain-like"/>
    <property type="match status" value="2"/>
</dbReference>
<dbReference type="PANTHER" id="PTHR24567:SF74">
    <property type="entry name" value="HTH-TYPE TRANSCRIPTIONAL REGULATOR ARCR"/>
    <property type="match status" value="1"/>
</dbReference>
<dbReference type="CDD" id="cd00038">
    <property type="entry name" value="CAP_ED"/>
    <property type="match status" value="2"/>
</dbReference>
<dbReference type="PANTHER" id="PTHR24567">
    <property type="entry name" value="CRP FAMILY TRANSCRIPTIONAL REGULATORY PROTEIN"/>
    <property type="match status" value="1"/>
</dbReference>
<reference evidence="2 3" key="1">
    <citation type="submission" date="2013-08" db="EMBL/GenBank/DDBJ databases">
        <authorList>
            <person name="Weinstock G."/>
            <person name="Sodergren E."/>
            <person name="Wylie T."/>
            <person name="Fulton L."/>
            <person name="Fulton R."/>
            <person name="Fronick C."/>
            <person name="O'Laughlin M."/>
            <person name="Godfrey J."/>
            <person name="Miner T."/>
            <person name="Herter B."/>
            <person name="Appelbaum E."/>
            <person name="Cordes M."/>
            <person name="Lek S."/>
            <person name="Wollam A."/>
            <person name="Pepin K.H."/>
            <person name="Palsikar V.B."/>
            <person name="Mitreva M."/>
            <person name="Wilson R.K."/>
        </authorList>
    </citation>
    <scope>NUCLEOTIDE SEQUENCE [LARGE SCALE GENOMIC DNA]</scope>
    <source>
        <strain evidence="2 3">ATCC 700332</strain>
    </source>
</reference>
<proteinExistence type="predicted"/>
<evidence type="ECO:0000313" key="3">
    <source>
        <dbReference type="Proteomes" id="UP000016649"/>
    </source>
</evidence>
<comment type="caution">
    <text evidence="2">The sequence shown here is derived from an EMBL/GenBank/DDBJ whole genome shotgun (WGS) entry which is preliminary data.</text>
</comment>
<dbReference type="PROSITE" id="PS00889">
    <property type="entry name" value="CNMP_BINDING_2"/>
    <property type="match status" value="1"/>
</dbReference>
<organism evidence="2 3">
    <name type="scientific">Treponema lecithinolyticum ATCC 700332</name>
    <dbReference type="NCBI Taxonomy" id="1321815"/>
    <lineage>
        <taxon>Bacteria</taxon>
        <taxon>Pseudomonadati</taxon>
        <taxon>Spirochaetota</taxon>
        <taxon>Spirochaetia</taxon>
        <taxon>Spirochaetales</taxon>
        <taxon>Treponemataceae</taxon>
        <taxon>Treponema</taxon>
    </lineage>
</organism>
<evidence type="ECO:0000313" key="2">
    <source>
        <dbReference type="EMBL" id="ERJ93330.1"/>
    </source>
</evidence>
<dbReference type="InterPro" id="IPR000595">
    <property type="entry name" value="cNMP-bd_dom"/>
</dbReference>
<keyword evidence="3" id="KW-1185">Reference proteome</keyword>
<accession>A0ABN0NZ74</accession>
<evidence type="ECO:0000259" key="1">
    <source>
        <dbReference type="PROSITE" id="PS50042"/>
    </source>
</evidence>
<gene>
    <name evidence="2" type="ORF">HMPREF9193_01003</name>
</gene>
<dbReference type="Gene3D" id="2.60.120.10">
    <property type="entry name" value="Jelly Rolls"/>
    <property type="match status" value="2"/>
</dbReference>
<name>A0ABN0NZ74_TRELE</name>
<dbReference type="InterPro" id="IPR018488">
    <property type="entry name" value="cNMP-bd_CS"/>
</dbReference>
<dbReference type="InterPro" id="IPR050397">
    <property type="entry name" value="Env_Response_Regulators"/>
</dbReference>
<dbReference type="PROSITE" id="PS50042">
    <property type="entry name" value="CNMP_BINDING_3"/>
    <property type="match status" value="2"/>
</dbReference>
<sequence>MLQLAFVNFKKDSYLSVEGKPKNDCFYIIQSGKVRTFRQNDPTPDAASVLGPGDFIGVVSCMSLHSQIESAVALTDVTAISVEREQYPELIAKNTPVAMKIIRTFAHKTRMVNEVLTRLTLKNTLNSSPEQLYTIAAYYEKTGKTNVAVYGYYQYLKECPAGANVEEAKKRFVALKPKSQAVYFETPADTTRNYPKDTMIFSECQTGQDMFIIQSGQVKISKMVDGNEVILAVLQKGDFFGEMALLENKPRSASAIVHEDCTLMTINRQNFDRMVATRPQLIARLTTTLADRLWSMSRHLINAQIADPVFQLFDMLALQLEKKRIPTGPGTSYQFDLTPYDLANMCGIPKKRQAIALGHFMQDSRVRLVSNKIYIADCHDLIKASEFYRKQKHYIPAG</sequence>
<dbReference type="Proteomes" id="UP000016649">
    <property type="component" value="Unassembled WGS sequence"/>
</dbReference>
<dbReference type="RefSeq" id="WP_021687217.1">
    <property type="nucleotide sequence ID" value="NZ_KI260564.1"/>
</dbReference>
<feature type="domain" description="Cyclic nucleotide-binding" evidence="1">
    <location>
        <begin position="24"/>
        <end position="108"/>
    </location>
</feature>
<feature type="domain" description="Cyclic nucleotide-binding" evidence="1">
    <location>
        <begin position="192"/>
        <end position="292"/>
    </location>
</feature>
<dbReference type="EMBL" id="AWVH01000026">
    <property type="protein sequence ID" value="ERJ93330.1"/>
    <property type="molecule type" value="Genomic_DNA"/>
</dbReference>
<dbReference type="Pfam" id="PF00027">
    <property type="entry name" value="cNMP_binding"/>
    <property type="match status" value="2"/>
</dbReference>
<protein>
    <submittedName>
        <fullName evidence="2">Cyclic nucleotide-binding domain protein</fullName>
    </submittedName>
</protein>
<dbReference type="InterPro" id="IPR018490">
    <property type="entry name" value="cNMP-bd_dom_sf"/>
</dbReference>
<dbReference type="InterPro" id="IPR014710">
    <property type="entry name" value="RmlC-like_jellyroll"/>
</dbReference>